<dbReference type="Proteomes" id="UP001596147">
    <property type="component" value="Unassembled WGS sequence"/>
</dbReference>
<feature type="transmembrane region" description="Helical" evidence="6">
    <location>
        <begin position="94"/>
        <end position="117"/>
    </location>
</feature>
<sequence>MPELQQLFFRHCKYMLYLMSLYILGWGFTDYKTIFLGLFFGTTVSLYNHWNLYRKVTRLGNAVAEGKKAYSIGTLMRMAAVIVAVYIATKFPELFNLTSVIIGVATAYAVIYIDFIIQQIFKSREKREER</sequence>
<comment type="subcellular location">
    <subcellularLocation>
        <location evidence="1">Cell membrane</location>
        <topology evidence="1">Multi-pass membrane protein</topology>
    </subcellularLocation>
</comment>
<gene>
    <name evidence="7" type="ORF">ACFPM4_17125</name>
</gene>
<evidence type="ECO:0000256" key="6">
    <source>
        <dbReference type="SAM" id="Phobius"/>
    </source>
</evidence>
<dbReference type="Pfam" id="PF03899">
    <property type="entry name" value="ATP-synt_I"/>
    <property type="match status" value="1"/>
</dbReference>
<dbReference type="InterPro" id="IPR005598">
    <property type="entry name" value="ATP_synth_I"/>
</dbReference>
<keyword evidence="4 6" id="KW-1133">Transmembrane helix</keyword>
<keyword evidence="5 6" id="KW-0472">Membrane</keyword>
<accession>A0ABW0LP09</accession>
<organism evidence="7 8">
    <name type="scientific">Lederbergia graminis</name>
    <dbReference type="NCBI Taxonomy" id="735518"/>
    <lineage>
        <taxon>Bacteria</taxon>
        <taxon>Bacillati</taxon>
        <taxon>Bacillota</taxon>
        <taxon>Bacilli</taxon>
        <taxon>Bacillales</taxon>
        <taxon>Bacillaceae</taxon>
        <taxon>Lederbergia</taxon>
    </lineage>
</organism>
<proteinExistence type="predicted"/>
<dbReference type="RefSeq" id="WP_382354504.1">
    <property type="nucleotide sequence ID" value="NZ_JBHSMC010000027.1"/>
</dbReference>
<dbReference type="InterPro" id="IPR039072">
    <property type="entry name" value="ATP_synth_I_Bacilli"/>
</dbReference>
<evidence type="ECO:0000256" key="5">
    <source>
        <dbReference type="ARBA" id="ARBA00023136"/>
    </source>
</evidence>
<keyword evidence="8" id="KW-1185">Reference proteome</keyword>
<keyword evidence="3 6" id="KW-0812">Transmembrane</keyword>
<reference evidence="8" key="1">
    <citation type="journal article" date="2019" name="Int. J. Syst. Evol. Microbiol.">
        <title>The Global Catalogue of Microorganisms (GCM) 10K type strain sequencing project: providing services to taxonomists for standard genome sequencing and annotation.</title>
        <authorList>
            <consortium name="The Broad Institute Genomics Platform"/>
            <consortium name="The Broad Institute Genome Sequencing Center for Infectious Disease"/>
            <person name="Wu L."/>
            <person name="Ma J."/>
        </authorList>
    </citation>
    <scope>NUCLEOTIDE SEQUENCE [LARGE SCALE GENOMIC DNA]</scope>
    <source>
        <strain evidence="8">CGMCC 1.12237</strain>
    </source>
</reference>
<evidence type="ECO:0000313" key="8">
    <source>
        <dbReference type="Proteomes" id="UP001596147"/>
    </source>
</evidence>
<feature type="transmembrane region" description="Helical" evidence="6">
    <location>
        <begin position="34"/>
        <end position="50"/>
    </location>
</feature>
<comment type="caution">
    <text evidence="7">The sequence shown here is derived from an EMBL/GenBank/DDBJ whole genome shotgun (WGS) entry which is preliminary data.</text>
</comment>
<dbReference type="PANTHER" id="PTHR40035:SF1">
    <property type="entry name" value="ATP SYNTHASE PROTEIN I"/>
    <property type="match status" value="1"/>
</dbReference>
<evidence type="ECO:0000256" key="1">
    <source>
        <dbReference type="ARBA" id="ARBA00004651"/>
    </source>
</evidence>
<dbReference type="EMBL" id="JBHSMC010000027">
    <property type="protein sequence ID" value="MFC5466446.1"/>
    <property type="molecule type" value="Genomic_DNA"/>
</dbReference>
<dbReference type="PANTHER" id="PTHR40035">
    <property type="entry name" value="ATP SYNTHASE PROTEIN I"/>
    <property type="match status" value="1"/>
</dbReference>
<protein>
    <submittedName>
        <fullName evidence="7">ATP synthase subunit I</fullName>
    </submittedName>
</protein>
<feature type="transmembrane region" description="Helical" evidence="6">
    <location>
        <begin position="70"/>
        <end position="88"/>
    </location>
</feature>
<evidence type="ECO:0000256" key="3">
    <source>
        <dbReference type="ARBA" id="ARBA00022692"/>
    </source>
</evidence>
<name>A0ABW0LP09_9BACI</name>
<evidence type="ECO:0000313" key="7">
    <source>
        <dbReference type="EMBL" id="MFC5466446.1"/>
    </source>
</evidence>
<evidence type="ECO:0000256" key="4">
    <source>
        <dbReference type="ARBA" id="ARBA00022989"/>
    </source>
</evidence>
<keyword evidence="2" id="KW-1003">Cell membrane</keyword>
<feature type="transmembrane region" description="Helical" evidence="6">
    <location>
        <begin position="12"/>
        <end position="28"/>
    </location>
</feature>
<evidence type="ECO:0000256" key="2">
    <source>
        <dbReference type="ARBA" id="ARBA00022475"/>
    </source>
</evidence>